<evidence type="ECO:0000256" key="4">
    <source>
        <dbReference type="ARBA" id="ARBA00022692"/>
    </source>
</evidence>
<evidence type="ECO:0000313" key="15">
    <source>
        <dbReference type="Proteomes" id="UP001164286"/>
    </source>
</evidence>
<evidence type="ECO:0000256" key="5">
    <source>
        <dbReference type="ARBA" id="ARBA00022737"/>
    </source>
</evidence>
<proteinExistence type="inferred from homology"/>
<evidence type="ECO:0000256" key="1">
    <source>
        <dbReference type="ARBA" id="ARBA00004448"/>
    </source>
</evidence>
<dbReference type="EMBL" id="JAKWFO010000007">
    <property type="protein sequence ID" value="KAI9634546.1"/>
    <property type="molecule type" value="Genomic_DNA"/>
</dbReference>
<keyword evidence="3 11" id="KW-0813">Transport</keyword>
<evidence type="ECO:0000313" key="14">
    <source>
        <dbReference type="EMBL" id="KAI9634546.1"/>
    </source>
</evidence>
<feature type="repeat" description="Solcar" evidence="10">
    <location>
        <begin position="120"/>
        <end position="201"/>
    </location>
</feature>
<feature type="region of interest" description="Disordered" evidence="12">
    <location>
        <begin position="354"/>
        <end position="374"/>
    </location>
</feature>
<dbReference type="PANTHER" id="PTHR46974:SF1">
    <property type="entry name" value="MITOCHONDRIAL GTP_GDP CARRIER PROTEIN 1"/>
    <property type="match status" value="1"/>
</dbReference>
<keyword evidence="5" id="KW-0677">Repeat</keyword>
<dbReference type="InterPro" id="IPR018108">
    <property type="entry name" value="MCP_transmembrane"/>
</dbReference>
<dbReference type="GeneID" id="77724880"/>
<name>A0AA38LUX5_9TREE</name>
<dbReference type="RefSeq" id="XP_052944323.1">
    <property type="nucleotide sequence ID" value="XM_053085679.1"/>
</dbReference>
<keyword evidence="9 10" id="KW-0472">Membrane</keyword>
<dbReference type="GO" id="GO:0005743">
    <property type="term" value="C:mitochondrial inner membrane"/>
    <property type="evidence" value="ECO:0007669"/>
    <property type="project" value="UniProtKB-SubCell"/>
</dbReference>
<evidence type="ECO:0000256" key="12">
    <source>
        <dbReference type="SAM" id="MobiDB-lite"/>
    </source>
</evidence>
<dbReference type="Proteomes" id="UP001164286">
    <property type="component" value="Unassembled WGS sequence"/>
</dbReference>
<evidence type="ECO:0000256" key="6">
    <source>
        <dbReference type="ARBA" id="ARBA00022792"/>
    </source>
</evidence>
<evidence type="ECO:0000256" key="7">
    <source>
        <dbReference type="ARBA" id="ARBA00022989"/>
    </source>
</evidence>
<evidence type="ECO:0000256" key="8">
    <source>
        <dbReference type="ARBA" id="ARBA00023128"/>
    </source>
</evidence>
<sequence length="374" mass="40222">MSPPMSSGGKRESGTARILGSGASGIAELMVFHPIDTIAKRLMSNRGQVSGANLSTILFKAHAASPIHTKFLSLFPGLGYAAGYKVAQRVYKFGGQPYFRDMIDKQGGGWWRGTFGAKWGGMMMHAAAGSLTGIGEVVLLPLDVLKIKMQTNPDALRGRGFFKLVTDEGLGSLYRGWGWTMARNAPGSFALFGGSAVAKEYFFKISDYSSATWGQNFVASIAGAVASITVAAPLDVVKTRIQNANFESQQGGMSIIRNMVKQEGLGSFFKGLTPKILVVGPKLVFSYTLAQSLIPFFGKYGQSLILDKGHSGGARKELTISLIFSASLYIIAYLIWYHSCMSIDHRVRHPAGITGNEDQCRDKARPAAGIKGRA</sequence>
<reference evidence="14" key="1">
    <citation type="journal article" date="2022" name="G3 (Bethesda)">
        <title>High quality genome of the basidiomycete yeast Dioszegia hungarica PDD-24b-2 isolated from cloud water.</title>
        <authorList>
            <person name="Jarrige D."/>
            <person name="Haridas S."/>
            <person name="Bleykasten-Grosshans C."/>
            <person name="Joly M."/>
            <person name="Nadalig T."/>
            <person name="Sancelme M."/>
            <person name="Vuilleumier S."/>
            <person name="Grigoriev I.V."/>
            <person name="Amato P."/>
            <person name="Bringel F."/>
        </authorList>
    </citation>
    <scope>NUCLEOTIDE SEQUENCE</scope>
    <source>
        <strain evidence="14">PDD-24b-2</strain>
    </source>
</reference>
<dbReference type="Gene3D" id="1.50.40.10">
    <property type="entry name" value="Mitochondrial carrier domain"/>
    <property type="match status" value="1"/>
</dbReference>
<organism evidence="14 15">
    <name type="scientific">Dioszegia hungarica</name>
    <dbReference type="NCBI Taxonomy" id="4972"/>
    <lineage>
        <taxon>Eukaryota</taxon>
        <taxon>Fungi</taxon>
        <taxon>Dikarya</taxon>
        <taxon>Basidiomycota</taxon>
        <taxon>Agaricomycotina</taxon>
        <taxon>Tremellomycetes</taxon>
        <taxon>Tremellales</taxon>
        <taxon>Bulleribasidiaceae</taxon>
        <taxon>Dioszegia</taxon>
    </lineage>
</organism>
<keyword evidence="7 13" id="KW-1133">Transmembrane helix</keyword>
<evidence type="ECO:0000256" key="10">
    <source>
        <dbReference type="PROSITE-ProRule" id="PRU00282"/>
    </source>
</evidence>
<evidence type="ECO:0000256" key="13">
    <source>
        <dbReference type="SAM" id="Phobius"/>
    </source>
</evidence>
<comment type="similarity">
    <text evidence="2 11">Belongs to the mitochondrial carrier (TC 2.A.29) family.</text>
</comment>
<evidence type="ECO:0000256" key="11">
    <source>
        <dbReference type="RuleBase" id="RU000488"/>
    </source>
</evidence>
<evidence type="ECO:0000256" key="3">
    <source>
        <dbReference type="ARBA" id="ARBA00022448"/>
    </source>
</evidence>
<dbReference type="SUPFAM" id="SSF103506">
    <property type="entry name" value="Mitochondrial carrier"/>
    <property type="match status" value="1"/>
</dbReference>
<keyword evidence="4 10" id="KW-0812">Transmembrane</keyword>
<dbReference type="InterPro" id="IPR023395">
    <property type="entry name" value="MCP_dom_sf"/>
</dbReference>
<gene>
    <name evidence="14" type="ORF">MKK02DRAFT_16740</name>
</gene>
<keyword evidence="15" id="KW-1185">Reference proteome</keyword>
<dbReference type="Pfam" id="PF00153">
    <property type="entry name" value="Mito_carr"/>
    <property type="match status" value="2"/>
</dbReference>
<evidence type="ECO:0000256" key="2">
    <source>
        <dbReference type="ARBA" id="ARBA00006375"/>
    </source>
</evidence>
<dbReference type="PROSITE" id="PS50920">
    <property type="entry name" value="SOLCAR"/>
    <property type="match status" value="2"/>
</dbReference>
<dbReference type="InterPro" id="IPR053042">
    <property type="entry name" value="Mito_GTP/GDP_Carrier"/>
</dbReference>
<comment type="caution">
    <text evidence="14">The sequence shown here is derived from an EMBL/GenBank/DDBJ whole genome shotgun (WGS) entry which is preliminary data.</text>
</comment>
<feature type="transmembrane region" description="Helical" evidence="13">
    <location>
        <begin position="276"/>
        <end position="298"/>
    </location>
</feature>
<comment type="subcellular location">
    <subcellularLocation>
        <location evidence="1">Mitochondrion inner membrane</location>
        <topology evidence="1">Multi-pass membrane protein</topology>
    </subcellularLocation>
</comment>
<feature type="transmembrane region" description="Helical" evidence="13">
    <location>
        <begin position="318"/>
        <end position="336"/>
    </location>
</feature>
<protein>
    <submittedName>
        <fullName evidence="14">Mitochondrial carrier domain-containing protein</fullName>
    </submittedName>
</protein>
<keyword evidence="8" id="KW-0496">Mitochondrion</keyword>
<keyword evidence="6" id="KW-0999">Mitochondrion inner membrane</keyword>
<feature type="repeat" description="Solcar" evidence="10">
    <location>
        <begin position="214"/>
        <end position="296"/>
    </location>
</feature>
<dbReference type="AlphaFoldDB" id="A0AA38LUX5"/>
<dbReference type="PANTHER" id="PTHR46974">
    <property type="entry name" value="MITOCHONDRIAL GTP/GDP CARRIER PROTEIN 1"/>
    <property type="match status" value="1"/>
</dbReference>
<dbReference type="FunFam" id="1.50.40.10:FF:000010">
    <property type="entry name" value="Probable YHM1 (Mitochondrial carrier)"/>
    <property type="match status" value="1"/>
</dbReference>
<evidence type="ECO:0000256" key="9">
    <source>
        <dbReference type="ARBA" id="ARBA00023136"/>
    </source>
</evidence>
<accession>A0AA38LUX5</accession>
<dbReference type="GO" id="GO:0001409">
    <property type="term" value="F:guanine nucleotide transmembrane transporter activity"/>
    <property type="evidence" value="ECO:0007669"/>
    <property type="project" value="TreeGrafter"/>
</dbReference>